<proteinExistence type="inferred from homology"/>
<protein>
    <recommendedName>
        <fullName evidence="9">TM2 domain-containing protein</fullName>
    </recommendedName>
</protein>
<evidence type="ECO:0000256" key="4">
    <source>
        <dbReference type="ARBA" id="ARBA00022729"/>
    </source>
</evidence>
<dbReference type="Pfam" id="PF05154">
    <property type="entry name" value="TM2"/>
    <property type="match status" value="1"/>
</dbReference>
<dbReference type="InterPro" id="IPR007829">
    <property type="entry name" value="TM2"/>
</dbReference>
<evidence type="ECO:0000256" key="1">
    <source>
        <dbReference type="ARBA" id="ARBA00004141"/>
    </source>
</evidence>
<reference evidence="10" key="1">
    <citation type="submission" date="2022-03" db="EMBL/GenBank/DDBJ databases">
        <authorList>
            <person name="Martin C."/>
        </authorList>
    </citation>
    <scope>NUCLEOTIDE SEQUENCE</scope>
</reference>
<keyword evidence="6 8" id="KW-0472">Membrane</keyword>
<feature type="transmembrane region" description="Helical" evidence="8">
    <location>
        <begin position="133"/>
        <end position="154"/>
    </location>
</feature>
<evidence type="ECO:0000256" key="6">
    <source>
        <dbReference type="ARBA" id="ARBA00023136"/>
    </source>
</evidence>
<dbReference type="AlphaFoldDB" id="A0A8S4N3X7"/>
<evidence type="ECO:0000256" key="7">
    <source>
        <dbReference type="ARBA" id="ARBA00023180"/>
    </source>
</evidence>
<dbReference type="GO" id="GO:0016020">
    <property type="term" value="C:membrane"/>
    <property type="evidence" value="ECO:0007669"/>
    <property type="project" value="UniProtKB-SubCell"/>
</dbReference>
<evidence type="ECO:0000313" key="11">
    <source>
        <dbReference type="Proteomes" id="UP000749559"/>
    </source>
</evidence>
<keyword evidence="7" id="KW-0325">Glycoprotein</keyword>
<dbReference type="PANTHER" id="PTHR21016">
    <property type="entry name" value="BETA-AMYLOID BINDING PROTEIN-RELATED"/>
    <property type="match status" value="1"/>
</dbReference>
<comment type="subcellular location">
    <subcellularLocation>
        <location evidence="1">Membrane</location>
        <topology evidence="1">Multi-pass membrane protein</topology>
    </subcellularLocation>
</comment>
<evidence type="ECO:0000256" key="8">
    <source>
        <dbReference type="SAM" id="Phobius"/>
    </source>
</evidence>
<name>A0A8S4N3X7_OWEFU</name>
<keyword evidence="4" id="KW-0732">Signal</keyword>
<feature type="transmembrane region" description="Helical" evidence="8">
    <location>
        <begin position="7"/>
        <end position="27"/>
    </location>
</feature>
<evidence type="ECO:0000313" key="10">
    <source>
        <dbReference type="EMBL" id="CAH1775191.1"/>
    </source>
</evidence>
<gene>
    <name evidence="10" type="ORF">OFUS_LOCUS2525</name>
</gene>
<keyword evidence="11" id="KW-1185">Reference proteome</keyword>
<feature type="domain" description="TM2" evidence="9">
    <location>
        <begin position="102"/>
        <end position="151"/>
    </location>
</feature>
<dbReference type="Proteomes" id="UP000749559">
    <property type="component" value="Unassembled WGS sequence"/>
</dbReference>
<dbReference type="PANTHER" id="PTHR21016:SF1">
    <property type="entry name" value="TM2 DOMAIN-CONTAINING PROTEIN 1"/>
    <property type="match status" value="1"/>
</dbReference>
<organism evidence="10 11">
    <name type="scientific">Owenia fusiformis</name>
    <name type="common">Polychaete worm</name>
    <dbReference type="NCBI Taxonomy" id="6347"/>
    <lineage>
        <taxon>Eukaryota</taxon>
        <taxon>Metazoa</taxon>
        <taxon>Spiralia</taxon>
        <taxon>Lophotrochozoa</taxon>
        <taxon>Annelida</taxon>
        <taxon>Polychaeta</taxon>
        <taxon>Sedentaria</taxon>
        <taxon>Canalipalpata</taxon>
        <taxon>Sabellida</taxon>
        <taxon>Oweniida</taxon>
        <taxon>Oweniidae</taxon>
        <taxon>Owenia</taxon>
    </lineage>
</organism>
<evidence type="ECO:0000256" key="5">
    <source>
        <dbReference type="ARBA" id="ARBA00022989"/>
    </source>
</evidence>
<dbReference type="InterPro" id="IPR050932">
    <property type="entry name" value="TM2D1-3-like"/>
</dbReference>
<evidence type="ECO:0000259" key="9">
    <source>
        <dbReference type="Pfam" id="PF05154"/>
    </source>
</evidence>
<keyword evidence="3 8" id="KW-0812">Transmembrane</keyword>
<evidence type="ECO:0000256" key="2">
    <source>
        <dbReference type="ARBA" id="ARBA00008284"/>
    </source>
</evidence>
<comment type="similarity">
    <text evidence="2">Belongs to the TM2 family.</text>
</comment>
<evidence type="ECO:0000256" key="3">
    <source>
        <dbReference type="ARBA" id="ARBA00022692"/>
    </source>
</evidence>
<keyword evidence="5 8" id="KW-1133">Transmembrane helix</keyword>
<dbReference type="EMBL" id="CAIIXF020000001">
    <property type="protein sequence ID" value="CAH1775191.1"/>
    <property type="molecule type" value="Genomic_DNA"/>
</dbReference>
<comment type="caution">
    <text evidence="10">The sequence shown here is derived from an EMBL/GenBank/DDBJ whole genome shotgun (WGS) entry which is preliminary data.</text>
</comment>
<dbReference type="OrthoDB" id="5804096at2759"/>
<sequence length="192" mass="21759">MILKKSVFYWTIRLHIVTLSLQFIYVVAENVLKTQRSCSQLQPGQYRCDSPPMNKETQQVDCREDGRVAVKCYPVEGLICEGDETNGSNITFTKYEQCKYSNGKSFETALLLSVFLGMFGIDRMYLGYPAIGLLKFCTLGFMFLGQLVDVILIATQVVTPADGSSYEIDYYGAGLERVGINNETYFKPQQWD</sequence>
<accession>A0A8S4N3X7</accession>